<evidence type="ECO:0000256" key="1">
    <source>
        <dbReference type="SAM" id="MobiDB-lite"/>
    </source>
</evidence>
<dbReference type="Proteomes" id="UP000230639">
    <property type="component" value="Chromosome"/>
</dbReference>
<reference evidence="4" key="2">
    <citation type="journal article" date="2018" name="Genome Biol.">
        <title>SKESA: strategic k-mer extension for scrupulous assemblies.</title>
        <authorList>
            <person name="Souvorov A."/>
            <person name="Agarwala R."/>
            <person name="Lipman D.J."/>
        </authorList>
    </citation>
    <scope>NUCLEOTIDE SEQUENCE</scope>
    <source>
        <strain evidence="4">Salmonella enterica</strain>
    </source>
</reference>
<feature type="region of interest" description="Disordered" evidence="1">
    <location>
        <begin position="400"/>
        <end position="419"/>
    </location>
</feature>
<sequence length="479" mass="50300">MKKARYTTPFSFPGAALALFTSMLLSCPASAISLPSLSGAGKSAGDAVGNAVSDGLFYSIGGGSVISQSPTSNSMQLLGLKAGINSDLMCGNFDIKTTVSNQLNGLTSGFKDLMGNVVQGATGAVTSMPAMVIQRANPGLYDMITNGVAQAGLSFDRSKLSCENLSKKLADYTMGDRAWTDSAVGDEYRDAVTRSGGDALKAEEAKDNATGEEGARWIGGQKAGGKGQPAIQPTRDMSKAGYNMMNNLPVNSNRSVPKNQCNGSACRIFSNAEEAAAAVVKVLGDRSIRTCTAPSQCQSGGEDNAPGASVAGTGFGPMLDEATKTNLETLNRLVNSRGATSVEELGKLKTGGLAVTRGVIEALRDDTDRNTLIQRLAGELAMADTIETALTMRQILTTGESEPNAAAQKQAIEEGDRRVGSLDRGLENLKNEMELRRAVSSNSLLKTLERQEIRNSTNQLQQKDAGGDEKMSVIEQRSQ</sequence>
<reference evidence="4" key="3">
    <citation type="submission" date="2019-10" db="EMBL/GenBank/DDBJ databases">
        <authorList>
            <consortium name="NCBI Pathogen Detection Project"/>
        </authorList>
    </citation>
    <scope>NUCLEOTIDE SEQUENCE</scope>
    <source>
        <strain evidence="4">Salmonella enterica</strain>
    </source>
</reference>
<feature type="region of interest" description="Disordered" evidence="1">
    <location>
        <begin position="449"/>
        <end position="479"/>
    </location>
</feature>
<gene>
    <name evidence="3" type="ORF">CNQ75_17870</name>
    <name evidence="4" type="ORF">GB480_15215</name>
</gene>
<feature type="signal peptide" evidence="2">
    <location>
        <begin position="1"/>
        <end position="31"/>
    </location>
</feature>
<feature type="region of interest" description="Disordered" evidence="1">
    <location>
        <begin position="204"/>
        <end position="231"/>
    </location>
</feature>
<evidence type="ECO:0000313" key="4">
    <source>
        <dbReference type="EMBL" id="HAB6340250.1"/>
    </source>
</evidence>
<name>A0A2I5HL38_SALDZ</name>
<reference evidence="3 5" key="1">
    <citation type="submission" date="2017-09" db="EMBL/GenBank/DDBJ databases">
        <title>Complete genome of Salmonella enterica subsp. diarizonae isolated from stool of a patient with bacterial enteropathy.</title>
        <authorList>
            <person name="Zhou J."/>
            <person name="Chen Q."/>
            <person name="Guo L."/>
            <person name="Fan J."/>
        </authorList>
    </citation>
    <scope>NUCLEOTIDE SEQUENCE [LARGE SCALE GENOMIC DNA]</scope>
    <source>
        <strain evidence="3 5">HZS154</strain>
    </source>
</reference>
<dbReference type="RefSeq" id="WP_088759609.1">
    <property type="nucleotide sequence ID" value="NZ_CP023345.1"/>
</dbReference>
<proteinExistence type="predicted"/>
<accession>A0A2I5HL38</accession>
<dbReference type="InterPro" id="IPR021204">
    <property type="entry name" value="Integr_conj_element_PFL4711"/>
</dbReference>
<protein>
    <submittedName>
        <fullName evidence="3">Integrating conjugative element protein</fullName>
    </submittedName>
</protein>
<feature type="compositionally biased region" description="Basic and acidic residues" evidence="1">
    <location>
        <begin position="204"/>
        <end position="215"/>
    </location>
</feature>
<dbReference type="PROSITE" id="PS51257">
    <property type="entry name" value="PROKAR_LIPOPROTEIN"/>
    <property type="match status" value="1"/>
</dbReference>
<feature type="compositionally biased region" description="Basic and acidic residues" evidence="1">
    <location>
        <begin position="465"/>
        <end position="479"/>
    </location>
</feature>
<feature type="chain" id="PRO_5036318076" evidence="2">
    <location>
        <begin position="32"/>
        <end position="479"/>
    </location>
</feature>
<evidence type="ECO:0000256" key="2">
    <source>
        <dbReference type="SAM" id="SignalP"/>
    </source>
</evidence>
<evidence type="ECO:0000313" key="3">
    <source>
        <dbReference type="EMBL" id="ATW56218.1"/>
    </source>
</evidence>
<keyword evidence="2" id="KW-0732">Signal</keyword>
<feature type="region of interest" description="Disordered" evidence="1">
    <location>
        <begin position="294"/>
        <end position="313"/>
    </location>
</feature>
<evidence type="ECO:0000313" key="5">
    <source>
        <dbReference type="Proteomes" id="UP000230639"/>
    </source>
</evidence>
<dbReference type="EMBL" id="DAAHJH010000013">
    <property type="protein sequence ID" value="HAB6340250.1"/>
    <property type="molecule type" value="Genomic_DNA"/>
</dbReference>
<organism evidence="3 5">
    <name type="scientific">Salmonella diarizonae</name>
    <dbReference type="NCBI Taxonomy" id="59204"/>
    <lineage>
        <taxon>Bacteria</taxon>
        <taxon>Pseudomonadati</taxon>
        <taxon>Pseudomonadota</taxon>
        <taxon>Gammaproteobacteria</taxon>
        <taxon>Enterobacterales</taxon>
        <taxon>Enterobacteriaceae</taxon>
        <taxon>Salmonella</taxon>
    </lineage>
</organism>
<dbReference type="AlphaFoldDB" id="A0A2I5HL38"/>
<dbReference type="NCBIfam" id="TIGR03755">
    <property type="entry name" value="conj_TIGR03755"/>
    <property type="match status" value="1"/>
</dbReference>
<dbReference type="EMBL" id="CP023345">
    <property type="protein sequence ID" value="ATW56218.1"/>
    <property type="molecule type" value="Genomic_DNA"/>
</dbReference>